<name>A0A8E2F9U0_9PEZI</name>
<dbReference type="AlphaFoldDB" id="A0A8E2F9U0"/>
<evidence type="ECO:0000313" key="2">
    <source>
        <dbReference type="EMBL" id="OCL13222.1"/>
    </source>
</evidence>
<sequence length="315" mass="36527">MRLLNSSTFELREFVGSETPPYVILSHTWEEEEVSFKDIQGLMAAQKEGFTKIINRRAQAVKDGFKWVWIDTRRIDKTSSAELTEAINSMYHWYKHKDALRKSKWFTRGWTLQELIAPSLVEFYDSNWTEIGTKATLEDFLTDKTGIPREALRGGNPSACNVVQRMQWASRRVTTRIEDRACCLMGLFDVNMPLLYGEGEKAFFRLQEQILKFNVDYSLFLWKIHNVPPERGNSEARFGMLANSPRDFCGADRCDQCFYEKGLAYQDLILDSTSARDGRFDEEFRNIHIHFASQKAPLSTGRGLHHHQTAGYVWL</sequence>
<evidence type="ECO:0000259" key="1">
    <source>
        <dbReference type="Pfam" id="PF06985"/>
    </source>
</evidence>
<protein>
    <recommendedName>
        <fullName evidence="1">Heterokaryon incompatibility domain-containing protein</fullName>
    </recommendedName>
</protein>
<dbReference type="PANTHER" id="PTHR10622">
    <property type="entry name" value="HET DOMAIN-CONTAINING PROTEIN"/>
    <property type="match status" value="1"/>
</dbReference>
<organism evidence="2 3">
    <name type="scientific">Glonium stellatum</name>
    <dbReference type="NCBI Taxonomy" id="574774"/>
    <lineage>
        <taxon>Eukaryota</taxon>
        <taxon>Fungi</taxon>
        <taxon>Dikarya</taxon>
        <taxon>Ascomycota</taxon>
        <taxon>Pezizomycotina</taxon>
        <taxon>Dothideomycetes</taxon>
        <taxon>Pleosporomycetidae</taxon>
        <taxon>Gloniales</taxon>
        <taxon>Gloniaceae</taxon>
        <taxon>Glonium</taxon>
    </lineage>
</organism>
<keyword evidence="3" id="KW-1185">Reference proteome</keyword>
<accession>A0A8E2F9U0</accession>
<gene>
    <name evidence="2" type="ORF">AOQ84DRAFT_385551</name>
</gene>
<dbReference type="OrthoDB" id="20872at2759"/>
<evidence type="ECO:0000313" key="3">
    <source>
        <dbReference type="Proteomes" id="UP000250140"/>
    </source>
</evidence>
<dbReference type="Pfam" id="PF06985">
    <property type="entry name" value="HET"/>
    <property type="match status" value="1"/>
</dbReference>
<dbReference type="EMBL" id="KV748763">
    <property type="protein sequence ID" value="OCL13222.1"/>
    <property type="molecule type" value="Genomic_DNA"/>
</dbReference>
<feature type="domain" description="Heterokaryon incompatibility" evidence="1">
    <location>
        <begin position="22"/>
        <end position="96"/>
    </location>
</feature>
<dbReference type="Proteomes" id="UP000250140">
    <property type="component" value="Unassembled WGS sequence"/>
</dbReference>
<proteinExistence type="predicted"/>
<reference evidence="2 3" key="1">
    <citation type="journal article" date="2016" name="Nat. Commun.">
        <title>Ectomycorrhizal ecology is imprinted in the genome of the dominant symbiotic fungus Cenococcum geophilum.</title>
        <authorList>
            <consortium name="DOE Joint Genome Institute"/>
            <person name="Peter M."/>
            <person name="Kohler A."/>
            <person name="Ohm R.A."/>
            <person name="Kuo A."/>
            <person name="Krutzmann J."/>
            <person name="Morin E."/>
            <person name="Arend M."/>
            <person name="Barry K.W."/>
            <person name="Binder M."/>
            <person name="Choi C."/>
            <person name="Clum A."/>
            <person name="Copeland A."/>
            <person name="Grisel N."/>
            <person name="Haridas S."/>
            <person name="Kipfer T."/>
            <person name="LaButti K."/>
            <person name="Lindquist E."/>
            <person name="Lipzen A."/>
            <person name="Maire R."/>
            <person name="Meier B."/>
            <person name="Mihaltcheva S."/>
            <person name="Molinier V."/>
            <person name="Murat C."/>
            <person name="Poggeler S."/>
            <person name="Quandt C.A."/>
            <person name="Sperisen C."/>
            <person name="Tritt A."/>
            <person name="Tisserant E."/>
            <person name="Crous P.W."/>
            <person name="Henrissat B."/>
            <person name="Nehls U."/>
            <person name="Egli S."/>
            <person name="Spatafora J.W."/>
            <person name="Grigoriev I.V."/>
            <person name="Martin F.M."/>
        </authorList>
    </citation>
    <scope>NUCLEOTIDE SEQUENCE [LARGE SCALE GENOMIC DNA]</scope>
    <source>
        <strain evidence="2 3">CBS 207.34</strain>
    </source>
</reference>
<dbReference type="InterPro" id="IPR010730">
    <property type="entry name" value="HET"/>
</dbReference>
<dbReference type="PANTHER" id="PTHR10622:SF10">
    <property type="entry name" value="HET DOMAIN-CONTAINING PROTEIN"/>
    <property type="match status" value="1"/>
</dbReference>